<dbReference type="InterPro" id="IPR006566">
    <property type="entry name" value="FBD"/>
</dbReference>
<dbReference type="EMBL" id="JBBPBK010000013">
    <property type="protein sequence ID" value="KAK9272766.1"/>
    <property type="molecule type" value="Genomic_DNA"/>
</dbReference>
<dbReference type="InterPro" id="IPR055357">
    <property type="entry name" value="LRR_At1g61320_AtMIF1"/>
</dbReference>
<evidence type="ECO:0000259" key="3">
    <source>
        <dbReference type="Pfam" id="PF23622"/>
    </source>
</evidence>
<evidence type="ECO:0000313" key="4">
    <source>
        <dbReference type="EMBL" id="KAK9272766.1"/>
    </source>
</evidence>
<reference evidence="4 5" key="1">
    <citation type="journal article" date="2024" name="Plant J.">
        <title>Genome sequences and population genomics reveal climatic adaptation and genomic divergence between two closely related sweetgum species.</title>
        <authorList>
            <person name="Xu W.Q."/>
            <person name="Ren C.Q."/>
            <person name="Zhang X.Y."/>
            <person name="Comes H.P."/>
            <person name="Liu X.H."/>
            <person name="Li Y.G."/>
            <person name="Kettle C.J."/>
            <person name="Jalonen R."/>
            <person name="Gaisberger H."/>
            <person name="Ma Y.Z."/>
            <person name="Qiu Y.X."/>
        </authorList>
    </citation>
    <scope>NUCLEOTIDE SEQUENCE [LARGE SCALE GENOMIC DNA]</scope>
    <source>
        <strain evidence="4">Hangzhou</strain>
    </source>
</reference>
<dbReference type="InterPro" id="IPR032675">
    <property type="entry name" value="LRR_dom_sf"/>
</dbReference>
<feature type="domain" description="At1g61320/AtMIF1 LRR" evidence="3">
    <location>
        <begin position="114"/>
        <end position="331"/>
    </location>
</feature>
<proteinExistence type="predicted"/>
<organism evidence="4 5">
    <name type="scientific">Liquidambar formosana</name>
    <name type="common">Formosan gum</name>
    <dbReference type="NCBI Taxonomy" id="63359"/>
    <lineage>
        <taxon>Eukaryota</taxon>
        <taxon>Viridiplantae</taxon>
        <taxon>Streptophyta</taxon>
        <taxon>Embryophyta</taxon>
        <taxon>Tracheophyta</taxon>
        <taxon>Spermatophyta</taxon>
        <taxon>Magnoliopsida</taxon>
        <taxon>eudicotyledons</taxon>
        <taxon>Gunneridae</taxon>
        <taxon>Pentapetalae</taxon>
        <taxon>Saxifragales</taxon>
        <taxon>Altingiaceae</taxon>
        <taxon>Liquidambar</taxon>
    </lineage>
</organism>
<dbReference type="AlphaFoldDB" id="A0AAP0NIP2"/>
<dbReference type="Proteomes" id="UP001415857">
    <property type="component" value="Unassembled WGS sequence"/>
</dbReference>
<dbReference type="Gene3D" id="3.80.10.10">
    <property type="entry name" value="Ribonuclease Inhibitor"/>
    <property type="match status" value="1"/>
</dbReference>
<evidence type="ECO:0008006" key="6">
    <source>
        <dbReference type="Google" id="ProtNLM"/>
    </source>
</evidence>
<protein>
    <recommendedName>
        <fullName evidence="6">F-box domain-containing protein</fullName>
    </recommendedName>
</protein>
<dbReference type="InterPro" id="IPR036047">
    <property type="entry name" value="F-box-like_dom_sf"/>
</dbReference>
<dbReference type="SUPFAM" id="SSF81383">
    <property type="entry name" value="F-box domain"/>
    <property type="match status" value="1"/>
</dbReference>
<keyword evidence="5" id="KW-1185">Reference proteome</keyword>
<dbReference type="SUPFAM" id="SSF52047">
    <property type="entry name" value="RNI-like"/>
    <property type="match status" value="1"/>
</dbReference>
<dbReference type="InterPro" id="IPR053781">
    <property type="entry name" value="F-box_AtFBL13-like"/>
</dbReference>
<dbReference type="InterPro" id="IPR053772">
    <property type="entry name" value="At1g61320/At1g61330-like"/>
</dbReference>
<sequence>MEEQQPKKQRIIEDDDWISQLPDNLLGIILSFLTMREAVRTSVLSTRWRYLWTTSLSNLNFDVDNMLDTKEYSDTCNNTMFTCDQLYSFTWKRMIAFLNSVHHFLLHLNSDILKVEILKVYFNFCNDEYGSYLDQWIKFAISRGIEELNLGLLEDGFFHALGNGESYDFPCDILLRDDGTARAIRSSLKCLRLAYCNLATSFLGFNTLTTLDLMGINLKLDENLHNLLSNCCVLEWLSLYECANIEHLAIRHPLCRRPKYLSVYDCFDLGVMEINGIDLEKFEYKAYFTINLLFNNVAQLKTVYSCVNHWRAGIMPERLPTFPSLKNLTIIEIAIFKGELLWMATLLKVRTYDYVEEPREIRKPPMFPHNHLKEVVITGTRGYLSKIEVAIYLLNNAMTLDRMEIDPRRRHWFCKLLFVYNTVNLSHSNPNYEI</sequence>
<dbReference type="Gene3D" id="1.20.1280.50">
    <property type="match status" value="1"/>
</dbReference>
<dbReference type="CDD" id="cd22160">
    <property type="entry name" value="F-box_AtFBL13-like"/>
    <property type="match status" value="1"/>
</dbReference>
<accession>A0AAP0NIP2</accession>
<gene>
    <name evidence="4" type="ORF">L1049_003143</name>
</gene>
<dbReference type="Pfam" id="PF00646">
    <property type="entry name" value="F-box"/>
    <property type="match status" value="1"/>
</dbReference>
<evidence type="ECO:0000259" key="1">
    <source>
        <dbReference type="Pfam" id="PF00646"/>
    </source>
</evidence>
<feature type="domain" description="FBD" evidence="2">
    <location>
        <begin position="369"/>
        <end position="405"/>
    </location>
</feature>
<evidence type="ECO:0000313" key="5">
    <source>
        <dbReference type="Proteomes" id="UP001415857"/>
    </source>
</evidence>
<feature type="domain" description="F-box" evidence="1">
    <location>
        <begin position="18"/>
        <end position="55"/>
    </location>
</feature>
<dbReference type="Pfam" id="PF08387">
    <property type="entry name" value="FBD"/>
    <property type="match status" value="1"/>
</dbReference>
<evidence type="ECO:0000259" key="2">
    <source>
        <dbReference type="Pfam" id="PF08387"/>
    </source>
</evidence>
<dbReference type="Pfam" id="PF23622">
    <property type="entry name" value="LRR_At1g61320_AtMIF1"/>
    <property type="match status" value="1"/>
</dbReference>
<dbReference type="PANTHER" id="PTHR34145">
    <property type="entry name" value="OS02G0105600 PROTEIN"/>
    <property type="match status" value="1"/>
</dbReference>
<dbReference type="InterPro" id="IPR001810">
    <property type="entry name" value="F-box_dom"/>
</dbReference>
<comment type="caution">
    <text evidence="4">The sequence shown here is derived from an EMBL/GenBank/DDBJ whole genome shotgun (WGS) entry which is preliminary data.</text>
</comment>
<name>A0AAP0NIP2_LIQFO</name>
<dbReference type="PANTHER" id="PTHR34145:SF28">
    <property type="entry name" value="F-BOX DOMAIN-CONTAINING PROTEIN"/>
    <property type="match status" value="1"/>
</dbReference>